<dbReference type="InterPro" id="IPR053783">
    <property type="entry name" value="Dockerin_dom_GC-type"/>
</dbReference>
<dbReference type="InterPro" id="IPR018247">
    <property type="entry name" value="EF_Hand_1_Ca_BS"/>
</dbReference>
<dbReference type="EMBL" id="UOGK01000510">
    <property type="protein sequence ID" value="VAX41242.1"/>
    <property type="molecule type" value="Genomic_DNA"/>
</dbReference>
<dbReference type="InterPro" id="IPR009091">
    <property type="entry name" value="RCC1/BLIP-II"/>
</dbReference>
<dbReference type="SUPFAM" id="SSF50985">
    <property type="entry name" value="RCC1/BLIP-II"/>
    <property type="match status" value="1"/>
</dbReference>
<dbReference type="GO" id="GO:0000272">
    <property type="term" value="P:polysaccharide catabolic process"/>
    <property type="evidence" value="ECO:0007669"/>
    <property type="project" value="InterPro"/>
</dbReference>
<dbReference type="AlphaFoldDB" id="A0A3B1DKL1"/>
<feature type="non-terminal residue" evidence="1">
    <location>
        <position position="1"/>
    </location>
</feature>
<reference evidence="1" key="1">
    <citation type="submission" date="2018-06" db="EMBL/GenBank/DDBJ databases">
        <authorList>
            <person name="Zhirakovskaya E."/>
        </authorList>
    </citation>
    <scope>NUCLEOTIDE SEQUENCE</scope>
</reference>
<proteinExistence type="predicted"/>
<dbReference type="PROSITE" id="PS50012">
    <property type="entry name" value="RCC1_3"/>
    <property type="match status" value="1"/>
</dbReference>
<protein>
    <recommendedName>
        <fullName evidence="2">Dockerin domain-containing protein</fullName>
    </recommendedName>
</protein>
<dbReference type="NCBIfam" id="NF041540">
    <property type="entry name" value="dockerin_GC"/>
    <property type="match status" value="1"/>
</dbReference>
<evidence type="ECO:0008006" key="2">
    <source>
        <dbReference type="Google" id="ProtNLM"/>
    </source>
</evidence>
<name>A0A3B1DKL1_9ZZZZ</name>
<dbReference type="InterPro" id="IPR000408">
    <property type="entry name" value="Reg_chr_condens"/>
</dbReference>
<sequence>WMTAGVRAQTTGSIEAWGWNQYGQLDVPAPNTGFVAVAGGYWHSLGLRAEESCPADLNGDGVVNTQDFLAFLGAWSAGDPLADWNEDGDINTLDFLAYLTDWAAGCL</sequence>
<organism evidence="1">
    <name type="scientific">hydrothermal vent metagenome</name>
    <dbReference type="NCBI Taxonomy" id="652676"/>
    <lineage>
        <taxon>unclassified sequences</taxon>
        <taxon>metagenomes</taxon>
        <taxon>ecological metagenomes</taxon>
    </lineage>
</organism>
<accession>A0A3B1DKL1</accession>
<dbReference type="PROSITE" id="PS00018">
    <property type="entry name" value="EF_HAND_1"/>
    <property type="match status" value="1"/>
</dbReference>
<dbReference type="InterPro" id="IPR036439">
    <property type="entry name" value="Dockerin_dom_sf"/>
</dbReference>
<dbReference type="Gene3D" id="1.10.1330.10">
    <property type="entry name" value="Dockerin domain"/>
    <property type="match status" value="1"/>
</dbReference>
<dbReference type="SUPFAM" id="SSF63446">
    <property type="entry name" value="Type I dockerin domain"/>
    <property type="match status" value="1"/>
</dbReference>
<evidence type="ECO:0000313" key="1">
    <source>
        <dbReference type="EMBL" id="VAX41242.1"/>
    </source>
</evidence>
<gene>
    <name evidence="1" type="ORF">MNBD_PLANCTO03-497</name>
</gene>
<dbReference type="Gene3D" id="2.130.10.30">
    <property type="entry name" value="Regulator of chromosome condensation 1/beta-lactamase-inhibitor protein II"/>
    <property type="match status" value="1"/>
</dbReference>